<dbReference type="STRING" id="246200.SPO2537"/>
<organism evidence="1 2">
    <name type="scientific">Ruegeria pomeroyi (strain ATCC 700808 / DSM 15171 / DSS-3)</name>
    <name type="common">Silicibacter pomeroyi</name>
    <dbReference type="NCBI Taxonomy" id="246200"/>
    <lineage>
        <taxon>Bacteria</taxon>
        <taxon>Pseudomonadati</taxon>
        <taxon>Pseudomonadota</taxon>
        <taxon>Alphaproteobacteria</taxon>
        <taxon>Rhodobacterales</taxon>
        <taxon>Roseobacteraceae</taxon>
        <taxon>Ruegeria</taxon>
    </lineage>
</organism>
<accession>Q5LQF3</accession>
<reference evidence="1 2" key="2">
    <citation type="journal article" date="2014" name="Stand. Genomic Sci.">
        <title>An updated genome annotation for the model marine bacterium Ruegeria pomeroyi DSS-3.</title>
        <authorList>
            <person name="Rivers A.R."/>
            <person name="Smith C.B."/>
            <person name="Moran M.A."/>
        </authorList>
    </citation>
    <scope>GENOME REANNOTATION</scope>
    <source>
        <strain evidence="2">ATCC 700808 / DSM 15171 / DSS-3</strain>
    </source>
</reference>
<dbReference type="EMBL" id="CP000031">
    <property type="protein sequence ID" value="AAV95787.1"/>
    <property type="molecule type" value="Genomic_DNA"/>
</dbReference>
<dbReference type="HOGENOM" id="CLU_3316422_0_0_5"/>
<dbReference type="PaxDb" id="246200-SPO2537"/>
<dbReference type="KEGG" id="sil:SPO2537"/>
<reference evidence="1 2" key="1">
    <citation type="journal article" date="2004" name="Nature">
        <title>Genome sequence of Silicibacter pomeroyi reveals adaptations to the marine environment.</title>
        <authorList>
            <person name="Moran M.A."/>
            <person name="Buchan A."/>
            <person name="Gonzalez J.M."/>
            <person name="Heidelberg J.F."/>
            <person name="Whitman W.B."/>
            <person name="Kiene R.P."/>
            <person name="Henriksen J.R."/>
            <person name="King G.M."/>
            <person name="Belas R."/>
            <person name="Fuqua C."/>
            <person name="Brinkac L."/>
            <person name="Lewis M."/>
            <person name="Johri S."/>
            <person name="Weaver B."/>
            <person name="Pai G."/>
            <person name="Eisen J.A."/>
            <person name="Rahe E."/>
            <person name="Sheldon W.M."/>
            <person name="Ye W."/>
            <person name="Miller T.R."/>
            <person name="Carlton J."/>
            <person name="Rasko D.A."/>
            <person name="Paulsen I.T."/>
            <person name="Ren Q."/>
            <person name="Daugherty S.C."/>
            <person name="Deboy R.T."/>
            <person name="Dodson R.J."/>
            <person name="Durkin A.S."/>
            <person name="Madupu R."/>
            <person name="Nelson W.C."/>
            <person name="Sullivan S.A."/>
            <person name="Rosovitz M.J."/>
            <person name="Haft D.H."/>
            <person name="Selengut J."/>
            <person name="Ward N."/>
        </authorList>
    </citation>
    <scope>NUCLEOTIDE SEQUENCE [LARGE SCALE GENOMIC DNA]</scope>
    <source>
        <strain evidence="2">ATCC 700808 / DSM 15171 / DSS-3</strain>
    </source>
</reference>
<keyword evidence="2" id="KW-1185">Reference proteome</keyword>
<name>Q5LQF3_RUEPO</name>
<dbReference type="AlphaFoldDB" id="Q5LQF3"/>
<proteinExistence type="predicted"/>
<evidence type="ECO:0000313" key="2">
    <source>
        <dbReference type="Proteomes" id="UP000001023"/>
    </source>
</evidence>
<sequence length="39" mass="4231">MAGDEFTRMVLGKDATNAERVISNGVIAPGAFNPDHYHK</sequence>
<dbReference type="Proteomes" id="UP000001023">
    <property type="component" value="Chromosome"/>
</dbReference>
<evidence type="ECO:0000313" key="1">
    <source>
        <dbReference type="EMBL" id="AAV95787.1"/>
    </source>
</evidence>
<gene>
    <name evidence="1" type="ordered locus">SPO2537</name>
</gene>
<protein>
    <submittedName>
        <fullName evidence="1">Uncharacterized protein</fullName>
    </submittedName>
</protein>